<dbReference type="Proteomes" id="UP000821865">
    <property type="component" value="Chromosome 9"/>
</dbReference>
<proteinExistence type="predicted"/>
<accession>A0ACB8C1A0</accession>
<reference evidence="1" key="1">
    <citation type="submission" date="2020-05" db="EMBL/GenBank/DDBJ databases">
        <title>Large-scale comparative analyses of tick genomes elucidate their genetic diversity and vector capacities.</title>
        <authorList>
            <person name="Jia N."/>
            <person name="Wang J."/>
            <person name="Shi W."/>
            <person name="Du L."/>
            <person name="Sun Y."/>
            <person name="Zhan W."/>
            <person name="Jiang J."/>
            <person name="Wang Q."/>
            <person name="Zhang B."/>
            <person name="Ji P."/>
            <person name="Sakyi L.B."/>
            <person name="Cui X."/>
            <person name="Yuan T."/>
            <person name="Jiang B."/>
            <person name="Yang W."/>
            <person name="Lam T.T.-Y."/>
            <person name="Chang Q."/>
            <person name="Ding S."/>
            <person name="Wang X."/>
            <person name="Zhu J."/>
            <person name="Ruan X."/>
            <person name="Zhao L."/>
            <person name="Wei J."/>
            <person name="Que T."/>
            <person name="Du C."/>
            <person name="Cheng J."/>
            <person name="Dai P."/>
            <person name="Han X."/>
            <person name="Huang E."/>
            <person name="Gao Y."/>
            <person name="Liu J."/>
            <person name="Shao H."/>
            <person name="Ye R."/>
            <person name="Li L."/>
            <person name="Wei W."/>
            <person name="Wang X."/>
            <person name="Wang C."/>
            <person name="Yang T."/>
            <person name="Huo Q."/>
            <person name="Li W."/>
            <person name="Guo W."/>
            <person name="Chen H."/>
            <person name="Zhou L."/>
            <person name="Ni X."/>
            <person name="Tian J."/>
            <person name="Zhou Y."/>
            <person name="Sheng Y."/>
            <person name="Liu T."/>
            <person name="Pan Y."/>
            <person name="Xia L."/>
            <person name="Li J."/>
            <person name="Zhao F."/>
            <person name="Cao W."/>
        </authorList>
    </citation>
    <scope>NUCLEOTIDE SEQUENCE</scope>
    <source>
        <strain evidence="1">Dsil-2018</strain>
    </source>
</reference>
<name>A0ACB8C1A0_DERSI</name>
<evidence type="ECO:0000313" key="1">
    <source>
        <dbReference type="EMBL" id="KAH7932662.1"/>
    </source>
</evidence>
<dbReference type="EMBL" id="CM023478">
    <property type="protein sequence ID" value="KAH7932662.1"/>
    <property type="molecule type" value="Genomic_DNA"/>
</dbReference>
<sequence>MFLAVRSVFQLNGFAGLLALILPTQVSSTDAIVDGVVDVVDYVFLEVRQVKPPPHRITYTFCGQLASTIVGLIEKSPRYVGNEAKFCPVLSVAPWLAEALPGYSGSTVPLLIRLSAASQSGSEPGVGSALNMRGPPEPCHIRSPAPNNDDACLAVTSAGNTNPLLVYMFHTNATLWNIFSQPGMPANSSVRCALLVDLDLDNYVKNGRGNFPVYWLIQYVYWALEHRDKISQVLTTFSVESQETLVSDCPMNEEPGDPCARPDLPCRGDIKEGQYLSLANSTHEKGCSGCVCKEGFRRSAFGECVAESDCRTCWRDPFSDYSYCGGCPPVCGEVYPAPCPRTCSSGCYCLDGFVRSSLDGGSCVPVASCPPKCLYENMVFVTHKSCYPERCDHDGQDCSPYDCGRPGCECLQGYRLLDSLTCVDKCPAF</sequence>
<keyword evidence="2" id="KW-1185">Reference proteome</keyword>
<evidence type="ECO:0000313" key="2">
    <source>
        <dbReference type="Proteomes" id="UP000821865"/>
    </source>
</evidence>
<comment type="caution">
    <text evidence="1">The sequence shown here is derived from an EMBL/GenBank/DDBJ whole genome shotgun (WGS) entry which is preliminary data.</text>
</comment>
<organism evidence="1 2">
    <name type="scientific">Dermacentor silvarum</name>
    <name type="common">Tick</name>
    <dbReference type="NCBI Taxonomy" id="543639"/>
    <lineage>
        <taxon>Eukaryota</taxon>
        <taxon>Metazoa</taxon>
        <taxon>Ecdysozoa</taxon>
        <taxon>Arthropoda</taxon>
        <taxon>Chelicerata</taxon>
        <taxon>Arachnida</taxon>
        <taxon>Acari</taxon>
        <taxon>Parasitiformes</taxon>
        <taxon>Ixodida</taxon>
        <taxon>Ixodoidea</taxon>
        <taxon>Ixodidae</taxon>
        <taxon>Rhipicephalinae</taxon>
        <taxon>Dermacentor</taxon>
    </lineage>
</organism>
<gene>
    <name evidence="1" type="ORF">HPB49_000526</name>
</gene>
<protein>
    <submittedName>
        <fullName evidence="1">Uncharacterized protein</fullName>
    </submittedName>
</protein>